<dbReference type="Pfam" id="PF07617">
    <property type="entry name" value="DUF1579"/>
    <property type="match status" value="1"/>
</dbReference>
<feature type="signal peptide" evidence="1">
    <location>
        <begin position="1"/>
        <end position="22"/>
    </location>
</feature>
<sequence>MKLKSLSIACFGLMAITAVAYAADAKKPDAAAMPLPPGWTAEEMQRCIAAATPGKPHERLKQDVGTWTGKGTFWMAPGLPPVTSELTSVYTPVLDGRYVKCEMSGDMPGMGPFVGEALFGFDNVSQKYVASMIDNHSTGIMQGEGDLTQDGKTINWEYVVNCPREQKPVNIRQVETNTSATEKTLEMFGTDPKSGKEFKMMSIEFTKKS</sequence>
<accession>A0A5K7XEQ6</accession>
<evidence type="ECO:0000313" key="2">
    <source>
        <dbReference type="EMBL" id="BBO31479.1"/>
    </source>
</evidence>
<dbReference type="Proteomes" id="UP000326837">
    <property type="component" value="Chromosome"/>
</dbReference>
<organism evidence="2 3">
    <name type="scientific">Lacipirellula parvula</name>
    <dbReference type="NCBI Taxonomy" id="2650471"/>
    <lineage>
        <taxon>Bacteria</taxon>
        <taxon>Pseudomonadati</taxon>
        <taxon>Planctomycetota</taxon>
        <taxon>Planctomycetia</taxon>
        <taxon>Pirellulales</taxon>
        <taxon>Lacipirellulaceae</taxon>
        <taxon>Lacipirellula</taxon>
    </lineage>
</organism>
<dbReference type="InterPro" id="IPR011473">
    <property type="entry name" value="DUF1579"/>
</dbReference>
<proteinExistence type="predicted"/>
<name>A0A5K7XEQ6_9BACT</name>
<reference evidence="3" key="1">
    <citation type="submission" date="2019-10" db="EMBL/GenBank/DDBJ databases">
        <title>Lacipirellula parvula gen. nov., sp. nov., representing a lineage of planctomycetes widespread in freshwater anoxic habitats, and description of the family Lacipirellulaceae.</title>
        <authorList>
            <person name="Dedysh S.N."/>
            <person name="Kulichevskaya I.S."/>
            <person name="Beletsky A.V."/>
            <person name="Rakitin A.L."/>
            <person name="Mardanov A.V."/>
            <person name="Ivanova A.A."/>
            <person name="Saltykova V.X."/>
            <person name="Rijpstra W.I.C."/>
            <person name="Sinninghe Damste J.S."/>
            <person name="Ravin N.V."/>
        </authorList>
    </citation>
    <scope>NUCLEOTIDE SEQUENCE [LARGE SCALE GENOMIC DNA]</scope>
    <source>
        <strain evidence="3">PX69</strain>
    </source>
</reference>
<gene>
    <name evidence="2" type="ORF">PLANPX_1091</name>
</gene>
<keyword evidence="1" id="KW-0732">Signal</keyword>
<dbReference type="KEGG" id="lpav:PLANPX_1091"/>
<evidence type="ECO:0000256" key="1">
    <source>
        <dbReference type="SAM" id="SignalP"/>
    </source>
</evidence>
<protein>
    <recommendedName>
        <fullName evidence="4">DUF1579 domain-containing protein</fullName>
    </recommendedName>
</protein>
<keyword evidence="3" id="KW-1185">Reference proteome</keyword>
<evidence type="ECO:0008006" key="4">
    <source>
        <dbReference type="Google" id="ProtNLM"/>
    </source>
</evidence>
<dbReference type="EMBL" id="AP021861">
    <property type="protein sequence ID" value="BBO31479.1"/>
    <property type="molecule type" value="Genomic_DNA"/>
</dbReference>
<feature type="chain" id="PRO_5024822183" description="DUF1579 domain-containing protein" evidence="1">
    <location>
        <begin position="23"/>
        <end position="209"/>
    </location>
</feature>
<dbReference type="AlphaFoldDB" id="A0A5K7XEQ6"/>
<evidence type="ECO:0000313" key="3">
    <source>
        <dbReference type="Proteomes" id="UP000326837"/>
    </source>
</evidence>
<dbReference type="RefSeq" id="WP_152097620.1">
    <property type="nucleotide sequence ID" value="NZ_AP021861.1"/>
</dbReference>